<gene>
    <name evidence="2" type="ORF">GTQ45_01915</name>
</gene>
<evidence type="ECO:0000313" key="3">
    <source>
        <dbReference type="Proteomes" id="UP000470384"/>
    </source>
</evidence>
<dbReference type="GeneID" id="300653466"/>
<dbReference type="RefSeq" id="WP_160586576.1">
    <property type="nucleotide sequence ID" value="NZ_BMHN01000001.1"/>
</dbReference>
<comment type="caution">
    <text evidence="2">The sequence shown here is derived from an EMBL/GenBank/DDBJ whole genome shotgun (WGS) entry which is preliminary data.</text>
</comment>
<feature type="region of interest" description="Disordered" evidence="1">
    <location>
        <begin position="1"/>
        <end position="20"/>
    </location>
</feature>
<proteinExistence type="predicted"/>
<name>A0A845Q7T8_9HYPH</name>
<evidence type="ECO:0000313" key="2">
    <source>
        <dbReference type="EMBL" id="NBG94487.1"/>
    </source>
</evidence>
<protein>
    <submittedName>
        <fullName evidence="2">Uncharacterized protein</fullName>
    </submittedName>
</protein>
<dbReference type="AlphaFoldDB" id="A0A845Q7T8"/>
<keyword evidence="3" id="KW-1185">Reference proteome</keyword>
<evidence type="ECO:0000256" key="1">
    <source>
        <dbReference type="SAM" id="MobiDB-lite"/>
    </source>
</evidence>
<organism evidence="2 3">
    <name type="scientific">Pyruvatibacter mobilis</name>
    <dbReference type="NCBI Taxonomy" id="1712261"/>
    <lineage>
        <taxon>Bacteria</taxon>
        <taxon>Pseudomonadati</taxon>
        <taxon>Pseudomonadota</taxon>
        <taxon>Alphaproteobacteria</taxon>
        <taxon>Hyphomicrobiales</taxon>
        <taxon>Parvibaculaceae</taxon>
        <taxon>Pyruvatibacter</taxon>
    </lineage>
</organism>
<dbReference type="Proteomes" id="UP000470384">
    <property type="component" value="Unassembled WGS sequence"/>
</dbReference>
<reference evidence="2 3" key="1">
    <citation type="journal article" date="2016" name="Int. J. Syst. Evol. Microbiol.">
        <title>Pyruvatibacter mobilis gen. nov., sp. nov., a marine bacterium from the culture broth of Picochlorum sp. 122.</title>
        <authorList>
            <person name="Wang G."/>
            <person name="Tang M."/>
            <person name="Wu H."/>
            <person name="Dai S."/>
            <person name="Li T."/>
            <person name="Chen C."/>
            <person name="He H."/>
            <person name="Fan J."/>
            <person name="Xiang W."/>
            <person name="Li X."/>
        </authorList>
    </citation>
    <scope>NUCLEOTIDE SEQUENCE [LARGE SCALE GENOMIC DNA]</scope>
    <source>
        <strain evidence="2 3">GYP-11</strain>
    </source>
</reference>
<accession>A0A845Q7T8</accession>
<dbReference type="EMBL" id="WXYQ01000001">
    <property type="protein sequence ID" value="NBG94487.1"/>
    <property type="molecule type" value="Genomic_DNA"/>
</dbReference>
<sequence>MSKNMRFPHRERAALARSRQQSVARGKVRGRVYLADEDPDVFQEQARDLIAAQWGLRDLEQAARNEEALHAFRSRVPFVEAFQL</sequence>